<dbReference type="EMBL" id="QRKN01000001">
    <property type="protein sequence ID" value="RHI25787.1"/>
    <property type="molecule type" value="Genomic_DNA"/>
</dbReference>
<evidence type="ECO:0000313" key="1">
    <source>
        <dbReference type="EMBL" id="RHI25787.1"/>
    </source>
</evidence>
<organism evidence="1 2">
    <name type="scientific">Agathobacter rectalis</name>
    <dbReference type="NCBI Taxonomy" id="39491"/>
    <lineage>
        <taxon>Bacteria</taxon>
        <taxon>Bacillati</taxon>
        <taxon>Bacillota</taxon>
        <taxon>Clostridia</taxon>
        <taxon>Lachnospirales</taxon>
        <taxon>Lachnospiraceae</taxon>
        <taxon>Agathobacter</taxon>
    </lineage>
</organism>
<accession>A0A414ZRC9</accession>
<comment type="caution">
    <text evidence="1">The sequence shown here is derived from an EMBL/GenBank/DDBJ whole genome shotgun (WGS) entry which is preliminary data.</text>
</comment>
<evidence type="ECO:0000313" key="2">
    <source>
        <dbReference type="Proteomes" id="UP000285865"/>
    </source>
</evidence>
<reference evidence="1 2" key="1">
    <citation type="submission" date="2018-08" db="EMBL/GenBank/DDBJ databases">
        <title>A genome reference for cultivated species of the human gut microbiota.</title>
        <authorList>
            <person name="Zou Y."/>
            <person name="Xue W."/>
            <person name="Luo G."/>
        </authorList>
    </citation>
    <scope>NUCLEOTIDE SEQUENCE [LARGE SCALE GENOMIC DNA]</scope>
    <source>
        <strain evidence="1 2">AM16-11</strain>
    </source>
</reference>
<dbReference type="RefSeq" id="WP_118257263.1">
    <property type="nucleotide sequence ID" value="NZ_QRKN01000001.1"/>
</dbReference>
<dbReference type="Proteomes" id="UP000285865">
    <property type="component" value="Unassembled WGS sequence"/>
</dbReference>
<proteinExistence type="predicted"/>
<protein>
    <submittedName>
        <fullName evidence="1">Uncharacterized protein</fullName>
    </submittedName>
</protein>
<sequence length="160" mass="18663">MSKIKHKPKFYIRLCKGNVTQFPDNFAIYPGSIYGRFTDKQGKRIFWVCNDYRLTNGKLPVNIFNGTHWTLCLVNADHPCYKWVKSVCEKLNYIPKIQRENLSFDDCQNMMKSYALHKKGTGSRINTYQINNPLHWNEVTETAHWYGHGNASVVASNIRD</sequence>
<dbReference type="AlphaFoldDB" id="A0A414ZRC9"/>
<name>A0A414ZRC9_9FIRM</name>
<gene>
    <name evidence="1" type="ORF">DW172_03645</name>
</gene>